<accession>A0A6C0IPT5</accession>
<proteinExistence type="predicted"/>
<organism evidence="1">
    <name type="scientific">viral metagenome</name>
    <dbReference type="NCBI Taxonomy" id="1070528"/>
    <lineage>
        <taxon>unclassified sequences</taxon>
        <taxon>metagenomes</taxon>
        <taxon>organismal metagenomes</taxon>
    </lineage>
</organism>
<name>A0A6C0IPT5_9ZZZZ</name>
<reference evidence="1" key="1">
    <citation type="journal article" date="2020" name="Nature">
        <title>Giant virus diversity and host interactions through global metagenomics.</title>
        <authorList>
            <person name="Schulz F."/>
            <person name="Roux S."/>
            <person name="Paez-Espino D."/>
            <person name="Jungbluth S."/>
            <person name="Walsh D.A."/>
            <person name="Denef V.J."/>
            <person name="McMahon K.D."/>
            <person name="Konstantinidis K.T."/>
            <person name="Eloe-Fadrosh E.A."/>
            <person name="Kyrpides N.C."/>
            <person name="Woyke T."/>
        </authorList>
    </citation>
    <scope>NUCLEOTIDE SEQUENCE</scope>
    <source>
        <strain evidence="1">GVMAG-M-3300024261-37</strain>
    </source>
</reference>
<evidence type="ECO:0000313" key="1">
    <source>
        <dbReference type="EMBL" id="QHT95218.1"/>
    </source>
</evidence>
<dbReference type="EMBL" id="MN740236">
    <property type="protein sequence ID" value="QHT95218.1"/>
    <property type="molecule type" value="Genomic_DNA"/>
</dbReference>
<dbReference type="AlphaFoldDB" id="A0A6C0IPT5"/>
<sequence>MTCFWDGIIKALEHGDYIKIGCNGMLNKHQLIDILKTRNVKIENVTWNGNRISDVEKGEHYEAIKNYDKGGINGGHLCSSCDSFLLLISEIFEVNIKHLYLNVEMEYLNTKKSNKTLKFASNRGHFWGIK</sequence>
<protein>
    <submittedName>
        <fullName evidence="1">Uncharacterized protein</fullName>
    </submittedName>
</protein>